<accession>A0A1H8WGA3</accession>
<gene>
    <name evidence="1" type="ORF">SAMN04487948_12927</name>
</gene>
<keyword evidence="2" id="KW-1185">Reference proteome</keyword>
<dbReference type="EMBL" id="FODV01000029">
    <property type="protein sequence ID" value="SEP26656.1"/>
    <property type="molecule type" value="Genomic_DNA"/>
</dbReference>
<evidence type="ECO:0000313" key="1">
    <source>
        <dbReference type="EMBL" id="SEP26656.1"/>
    </source>
</evidence>
<organism evidence="1 2">
    <name type="scientific">Halogranum amylolyticum</name>
    <dbReference type="NCBI Taxonomy" id="660520"/>
    <lineage>
        <taxon>Archaea</taxon>
        <taxon>Methanobacteriati</taxon>
        <taxon>Methanobacteriota</taxon>
        <taxon>Stenosarchaea group</taxon>
        <taxon>Halobacteria</taxon>
        <taxon>Halobacteriales</taxon>
        <taxon>Haloferacaceae</taxon>
    </lineage>
</organism>
<proteinExistence type="predicted"/>
<reference evidence="2" key="1">
    <citation type="submission" date="2016-10" db="EMBL/GenBank/DDBJ databases">
        <authorList>
            <person name="Varghese N."/>
            <person name="Submissions S."/>
        </authorList>
    </citation>
    <scope>NUCLEOTIDE SEQUENCE [LARGE SCALE GENOMIC DNA]</scope>
    <source>
        <strain evidence="2">CGMCC 1.10121</strain>
    </source>
</reference>
<protein>
    <submittedName>
        <fullName evidence="1">Uncharacterized protein</fullName>
    </submittedName>
</protein>
<dbReference type="NCBIfam" id="NF045517">
    <property type="entry name" value="halo_surf_dom"/>
    <property type="match status" value="1"/>
</dbReference>
<dbReference type="Proteomes" id="UP000199126">
    <property type="component" value="Unassembled WGS sequence"/>
</dbReference>
<name>A0A1H8WGA3_9EURY</name>
<dbReference type="OrthoDB" id="275839at2157"/>
<dbReference type="RefSeq" id="WP_089827841.1">
    <property type="nucleotide sequence ID" value="NZ_FODV01000029.1"/>
</dbReference>
<evidence type="ECO:0000313" key="2">
    <source>
        <dbReference type="Proteomes" id="UP000199126"/>
    </source>
</evidence>
<dbReference type="AlphaFoldDB" id="A0A1H8WGA3"/>
<sequence>MPPQPHTNGRSDTNGHREITTFDEGRLQPAVGNNFFFGQLLTPQVFAREQALHASRTSNLAQFVLGAGVVCGLDVSLSLETRPVPESEVEAEFLDVHVGPGLALDCCGRQLVLEDAVTDPNRTDAPASGADGLTVTEADVLSVYLDHERCTLEPVAAVGVENACEERCVDSLFLERGVVEVEFDEPSMPYKPVAHVDYPTEAEVGQPPYPLSAAPDGTFLIERWVGGDPTDATPIAVVVVGGGDERLSNASTDEVALEAGDVLVASGGRRFLVTATDARTLTARASGTDPSELLVAFDERPVVSSATETTVSGRTTARSGVEVTVRVRSLDPSRPFILTPTATVEDNSFSATVVDSSDDPIPVDTPVVVSVRVPRDDSAPDVRESVDTVVVAADAAPDVPEGGTEASALAGISRSYYTNRPLTTCETCGEDHRVLLGWFRRTGETWTSTSFARGPLVYGNNLLHDLTVRHGTNYYNPHETALVVRRTTDTLEETRTLSSGGTYYQGEELLLLGLDPTGTYQLREFTDGAVGDLIRELSTDDGSETIETRDFEAGSFVVTDSNRRPLIFSDGNPLGVESEEERFANAAFTLLVGERTTSAYLTLNDLPTTDEDVLIVSPNETVSITPGFGGGSIEFEVAGFDGMRRRLDALEAYVLKKAIAYKPTAYSVVKETFGTQVTGITDTITQLSNDSLAAGAYRDEAAFGTYIDTVRDQEEALRALMEGPPTGPRLATLQSLERFANALSRLDEARGADPRDALELALAQDGVSEAAEWLVPLRESEPDPDRELECVETRDIPEGLYGEDELEFTVEETEFTVMFADGVVRSIRRVDETGQEFTEVAIEDGLEIRFEETDFATVTVRTADQPLTLVVEGNDGTTQELTASASTGRHTFVIDLEGELFEEIRFEGDVDGPSVVRVCTVRLD</sequence>